<feature type="transmembrane region" description="Helical" evidence="1">
    <location>
        <begin position="62"/>
        <end position="82"/>
    </location>
</feature>
<feature type="transmembrane region" description="Helical" evidence="1">
    <location>
        <begin position="365"/>
        <end position="388"/>
    </location>
</feature>
<dbReference type="AlphaFoldDB" id="E6PRR5"/>
<sequence length="445" mass="47999">MYRQLTLLRMRWYAAATGRVLVRHWQLFVIAGVFVPVGTPVGKLVMSLAMPLMMVLRVGSDTIWHFQRIVLIQGIALVWVMVQRRHILGGEFMAYVQALPISLRERRWVDVSVLLPANSLLLVPVAALLMVAPTGVSGPTSTVFLLASAGVLASLVLLAQLAMLERHPAAVLTIGVADGVLSWCLTRPADAAGWFALGACVLFGASFLRVPPGLFKALRQARMRRASAGRKNHLLKETPGHQPSESTGLRAVQACAGRLGAAALSPWGAQQFFRLLPPARRIQMQALWLQHAGSTALRMVAAMALVLGADVLMQVFAFDTRALPTAILAMAAVALIISGLYRMLRSAHLPVQPYLRALPLPRRFWAVQDTAFVVALGAVPLAVLLVPLGLHRGSAVMTLLVLALAYFALLALLRFPLVYGGRQAVLLGVILASTWSGVAMAAVVR</sequence>
<proteinExistence type="predicted"/>
<reference evidence="2" key="1">
    <citation type="submission" date="2009-10" db="EMBL/GenBank/DDBJ databases">
        <title>Diversity of trophic interactions inside an arsenic-rich microbial ecosystem.</title>
        <authorList>
            <person name="Bertin P.N."/>
            <person name="Heinrich-Salmeron A."/>
            <person name="Pelletier E."/>
            <person name="Goulhen-Chollet F."/>
            <person name="Arsene-Ploetze F."/>
            <person name="Gallien S."/>
            <person name="Calteau A."/>
            <person name="Vallenet D."/>
            <person name="Casiot C."/>
            <person name="Chane-Woon-Ming B."/>
            <person name="Giloteaux L."/>
            <person name="Barakat M."/>
            <person name="Bonnefoy V."/>
            <person name="Bruneel O."/>
            <person name="Chandler M."/>
            <person name="Cleiss J."/>
            <person name="Duran R."/>
            <person name="Elbaz-Poulichet F."/>
            <person name="Fonknechten N."/>
            <person name="Lauga B."/>
            <person name="Mornico D."/>
            <person name="Ortet P."/>
            <person name="Schaeffer C."/>
            <person name="Siguier P."/>
            <person name="Alexander Thil Smith A."/>
            <person name="Van Dorsselaer A."/>
            <person name="Weissenbach J."/>
            <person name="Medigue C."/>
            <person name="Le Paslier D."/>
        </authorList>
    </citation>
    <scope>NUCLEOTIDE SEQUENCE</scope>
</reference>
<gene>
    <name evidence="2" type="ORF">CARN2_3095</name>
</gene>
<protein>
    <submittedName>
        <fullName evidence="2">Uncharacterized protein</fullName>
    </submittedName>
</protein>
<keyword evidence="1" id="KW-1133">Transmembrane helix</keyword>
<dbReference type="EMBL" id="CABM01000045">
    <property type="protein sequence ID" value="CBH97621.1"/>
    <property type="molecule type" value="Genomic_DNA"/>
</dbReference>
<feature type="transmembrane region" description="Helical" evidence="1">
    <location>
        <begin position="394"/>
        <end position="413"/>
    </location>
</feature>
<feature type="transmembrane region" description="Helical" evidence="1">
    <location>
        <begin position="425"/>
        <end position="444"/>
    </location>
</feature>
<keyword evidence="1" id="KW-0472">Membrane</keyword>
<evidence type="ECO:0000313" key="2">
    <source>
        <dbReference type="EMBL" id="CBH97621.1"/>
    </source>
</evidence>
<feature type="transmembrane region" description="Helical" evidence="1">
    <location>
        <begin position="296"/>
        <end position="317"/>
    </location>
</feature>
<feature type="transmembrane region" description="Helical" evidence="1">
    <location>
        <begin position="21"/>
        <end position="42"/>
    </location>
</feature>
<evidence type="ECO:0000256" key="1">
    <source>
        <dbReference type="SAM" id="Phobius"/>
    </source>
</evidence>
<feature type="transmembrane region" description="Helical" evidence="1">
    <location>
        <begin position="169"/>
        <end position="188"/>
    </location>
</feature>
<organism evidence="2">
    <name type="scientific">mine drainage metagenome</name>
    <dbReference type="NCBI Taxonomy" id="410659"/>
    <lineage>
        <taxon>unclassified sequences</taxon>
        <taxon>metagenomes</taxon>
        <taxon>ecological metagenomes</taxon>
    </lineage>
</organism>
<feature type="transmembrane region" description="Helical" evidence="1">
    <location>
        <begin position="194"/>
        <end position="215"/>
    </location>
</feature>
<keyword evidence="1" id="KW-0812">Transmembrane</keyword>
<feature type="transmembrane region" description="Helical" evidence="1">
    <location>
        <begin position="323"/>
        <end position="344"/>
    </location>
</feature>
<feature type="transmembrane region" description="Helical" evidence="1">
    <location>
        <begin position="111"/>
        <end position="131"/>
    </location>
</feature>
<comment type="caution">
    <text evidence="2">The sequence shown here is derived from an EMBL/GenBank/DDBJ whole genome shotgun (WGS) entry which is preliminary data.</text>
</comment>
<feature type="transmembrane region" description="Helical" evidence="1">
    <location>
        <begin position="143"/>
        <end position="162"/>
    </location>
</feature>
<accession>E6PRR5</accession>
<name>E6PRR5_9ZZZZ</name>